<accession>A0A4D7C6S2</accession>
<evidence type="ECO:0000313" key="1">
    <source>
        <dbReference type="EMBL" id="QCI79600.1"/>
    </source>
</evidence>
<organism evidence="1 2">
    <name type="scientific">Hankyongella ginsenosidimutans</name>
    <dbReference type="NCBI Taxonomy" id="1763828"/>
    <lineage>
        <taxon>Bacteria</taxon>
        <taxon>Pseudomonadati</taxon>
        <taxon>Pseudomonadota</taxon>
        <taxon>Alphaproteobacteria</taxon>
        <taxon>Sphingomonadales</taxon>
        <taxon>Sphingomonadaceae</taxon>
        <taxon>Hankyongella</taxon>
    </lineage>
</organism>
<dbReference type="Proteomes" id="UP000298714">
    <property type="component" value="Chromosome"/>
</dbReference>
<name>A0A4D7C6S2_9SPHN</name>
<protein>
    <submittedName>
        <fullName evidence="1">Uncharacterized protein</fullName>
    </submittedName>
</protein>
<reference evidence="2" key="1">
    <citation type="submission" date="2019-04" db="EMBL/GenBank/DDBJ databases">
        <title>Complete genome sequence of Sphingomonas sp. W1-2-3.</title>
        <authorList>
            <person name="Im W.T."/>
        </authorList>
    </citation>
    <scope>NUCLEOTIDE SEQUENCE [LARGE SCALE GENOMIC DNA]</scope>
    <source>
        <strain evidence="2">W1-2-3</strain>
    </source>
</reference>
<gene>
    <name evidence="1" type="ORF">E6W36_08770</name>
</gene>
<dbReference type="AlphaFoldDB" id="A0A4D7C6S2"/>
<proteinExistence type="predicted"/>
<dbReference type="EMBL" id="CP039704">
    <property type="protein sequence ID" value="QCI79600.1"/>
    <property type="molecule type" value="Genomic_DNA"/>
</dbReference>
<evidence type="ECO:0000313" key="2">
    <source>
        <dbReference type="Proteomes" id="UP000298714"/>
    </source>
</evidence>
<sequence>MRGVNPSFGDGFTPVFPAILEQTGLSGCVVQSDGNNIVLNPASRRELKQLLTAWERVRDPWVRHTMLQLMADLADKPQRGVAPQSEKA</sequence>
<dbReference type="KEGG" id="hgn:E6W36_08770"/>
<keyword evidence="2" id="KW-1185">Reference proteome</keyword>